<sequence>MAAVMKLALQVSQAAADLLAYCEAHLIFVSAAAEEPRSQTHGPMVDHVTLEVALSSQVLKELTVLLPGGSKWVESGKRKKQSAQDLFRCFPCLGRYGGEAVTGLRGEVGDVGKWKANHYDVVVGVLSARNNHQLRNPPFQT</sequence>
<dbReference type="Proteomes" id="UP000242450">
    <property type="component" value="Chromosome 15"/>
</dbReference>
<accession>A0A212CNR2</accession>
<protein>
    <submittedName>
        <fullName evidence="1">B3GALNT2</fullName>
    </submittedName>
</protein>
<reference evidence="1 2" key="1">
    <citation type="journal article" date="2018" name="Mol. Genet. Genomics">
        <title>The red deer Cervus elaphus genome CerEla1.0: sequencing, annotating, genes, and chromosomes.</title>
        <authorList>
            <person name="Bana N.A."/>
            <person name="Nyiri A."/>
            <person name="Nagy J."/>
            <person name="Frank K."/>
            <person name="Nagy T."/>
            <person name="Steger V."/>
            <person name="Schiller M."/>
            <person name="Lakatos P."/>
            <person name="Sugar L."/>
            <person name="Horn P."/>
            <person name="Barta E."/>
            <person name="Orosz L."/>
        </authorList>
    </citation>
    <scope>NUCLEOTIDE SEQUENCE [LARGE SCALE GENOMIC DNA]</scope>
    <source>
        <strain evidence="1">Hungarian</strain>
    </source>
</reference>
<keyword evidence="2" id="KW-1185">Reference proteome</keyword>
<comment type="caution">
    <text evidence="1">The sequence shown here is derived from an EMBL/GenBank/DDBJ whole genome shotgun (WGS) entry which is preliminary data.</text>
</comment>
<dbReference type="AlphaFoldDB" id="A0A212CNR2"/>
<organism evidence="1 2">
    <name type="scientific">Cervus elaphus hippelaphus</name>
    <name type="common">European red deer</name>
    <dbReference type="NCBI Taxonomy" id="46360"/>
    <lineage>
        <taxon>Eukaryota</taxon>
        <taxon>Metazoa</taxon>
        <taxon>Chordata</taxon>
        <taxon>Craniata</taxon>
        <taxon>Vertebrata</taxon>
        <taxon>Euteleostomi</taxon>
        <taxon>Mammalia</taxon>
        <taxon>Eutheria</taxon>
        <taxon>Laurasiatheria</taxon>
        <taxon>Artiodactyla</taxon>
        <taxon>Ruminantia</taxon>
        <taxon>Pecora</taxon>
        <taxon>Cervidae</taxon>
        <taxon>Cervinae</taxon>
        <taxon>Cervus</taxon>
    </lineage>
</organism>
<dbReference type="EMBL" id="MKHE01000015">
    <property type="protein sequence ID" value="OWK07678.1"/>
    <property type="molecule type" value="Genomic_DNA"/>
</dbReference>
<name>A0A212CNR2_CEREH</name>
<proteinExistence type="predicted"/>
<evidence type="ECO:0000313" key="2">
    <source>
        <dbReference type="Proteomes" id="UP000242450"/>
    </source>
</evidence>
<dbReference type="OrthoDB" id="2139606at2759"/>
<evidence type="ECO:0000313" key="1">
    <source>
        <dbReference type="EMBL" id="OWK07678.1"/>
    </source>
</evidence>
<gene>
    <name evidence="1" type="ORF">Celaphus_00008151</name>
</gene>